<dbReference type="Pfam" id="PF00825">
    <property type="entry name" value="Ribonuclease_P"/>
    <property type="match status" value="1"/>
</dbReference>
<evidence type="ECO:0000256" key="5">
    <source>
        <dbReference type="ARBA" id="ARBA00022884"/>
    </source>
</evidence>
<reference evidence="8 9" key="1">
    <citation type="submission" date="2017-03" db="EMBL/GenBank/DDBJ databases">
        <authorList>
            <person name="Afonso C.L."/>
            <person name="Miller P.J."/>
            <person name="Scott M.A."/>
            <person name="Spackman E."/>
            <person name="Goraichik I."/>
            <person name="Dimitrov K.M."/>
            <person name="Suarez D.L."/>
            <person name="Swayne D.E."/>
        </authorList>
    </citation>
    <scope>NUCLEOTIDE SEQUENCE [LARGE SCALE GENOMIC DNA]</scope>
    <source>
        <strain evidence="8">Genome sequencing of Nitrospira japonica strain NJ11</strain>
    </source>
</reference>
<dbReference type="SUPFAM" id="SSF54211">
    <property type="entry name" value="Ribosomal protein S5 domain 2-like"/>
    <property type="match status" value="1"/>
</dbReference>
<evidence type="ECO:0000256" key="4">
    <source>
        <dbReference type="ARBA" id="ARBA00022801"/>
    </source>
</evidence>
<evidence type="ECO:0000256" key="1">
    <source>
        <dbReference type="ARBA" id="ARBA00022694"/>
    </source>
</evidence>
<evidence type="ECO:0000313" key="8">
    <source>
        <dbReference type="EMBL" id="SLM47578.1"/>
    </source>
</evidence>
<dbReference type="Gene3D" id="3.30.230.10">
    <property type="match status" value="1"/>
</dbReference>
<gene>
    <name evidence="6 8" type="primary">rnpA</name>
    <name evidence="8" type="ORF">NSJP_1406</name>
</gene>
<dbReference type="GO" id="GO:0042781">
    <property type="term" value="F:3'-tRNA processing endoribonuclease activity"/>
    <property type="evidence" value="ECO:0007669"/>
    <property type="project" value="TreeGrafter"/>
</dbReference>
<dbReference type="HAMAP" id="MF_00227">
    <property type="entry name" value="RNase_P"/>
    <property type="match status" value="1"/>
</dbReference>
<evidence type="ECO:0000313" key="9">
    <source>
        <dbReference type="Proteomes" id="UP000192042"/>
    </source>
</evidence>
<keyword evidence="1 6" id="KW-0819">tRNA processing</keyword>
<keyword evidence="5 6" id="KW-0694">RNA-binding</keyword>
<dbReference type="STRING" id="1325564.NSJP_1406"/>
<dbReference type="AlphaFoldDB" id="A0A1W1I3J8"/>
<sequence length="126" mass="14917">MTGIRRERRERFLRASRDINYVKQHGRRLSTSLFNLLICKIEGTKTRVGIVVGRRFGPAVRRNRAKRLFRELTRHASEHLVEGYALLVFPKREVLELPFERLRAIWCSTLSRQRLFRSEAEASRPV</sequence>
<dbReference type="GO" id="GO:0030677">
    <property type="term" value="C:ribonuclease P complex"/>
    <property type="evidence" value="ECO:0007669"/>
    <property type="project" value="TreeGrafter"/>
</dbReference>
<dbReference type="GO" id="GO:0000049">
    <property type="term" value="F:tRNA binding"/>
    <property type="evidence" value="ECO:0007669"/>
    <property type="project" value="UniProtKB-UniRule"/>
</dbReference>
<proteinExistence type="inferred from homology"/>
<dbReference type="InterPro" id="IPR020568">
    <property type="entry name" value="Ribosomal_Su5_D2-typ_SF"/>
</dbReference>
<evidence type="ECO:0000256" key="3">
    <source>
        <dbReference type="ARBA" id="ARBA00022759"/>
    </source>
</evidence>
<comment type="catalytic activity">
    <reaction evidence="6">
        <text>Endonucleolytic cleavage of RNA, removing 5'-extranucleotides from tRNA precursor.</text>
        <dbReference type="EC" id="3.1.26.5"/>
    </reaction>
</comment>
<evidence type="ECO:0000256" key="7">
    <source>
        <dbReference type="NCBIfam" id="TIGR00188"/>
    </source>
</evidence>
<protein>
    <recommendedName>
        <fullName evidence="6 7">Ribonuclease P protein component</fullName>
        <shortName evidence="6">RNase P protein</shortName>
        <shortName evidence="6">RNaseP protein</shortName>
        <ecNumber evidence="6 7">3.1.26.5</ecNumber>
    </recommendedName>
    <alternativeName>
        <fullName evidence="6">Protein C5</fullName>
    </alternativeName>
</protein>
<organism evidence="8 9">
    <name type="scientific">Nitrospira japonica</name>
    <dbReference type="NCBI Taxonomy" id="1325564"/>
    <lineage>
        <taxon>Bacteria</taxon>
        <taxon>Pseudomonadati</taxon>
        <taxon>Nitrospirota</taxon>
        <taxon>Nitrospiria</taxon>
        <taxon>Nitrospirales</taxon>
        <taxon>Nitrospiraceae</taxon>
        <taxon>Nitrospira</taxon>
    </lineage>
</organism>
<dbReference type="GO" id="GO:0001682">
    <property type="term" value="P:tRNA 5'-leader removal"/>
    <property type="evidence" value="ECO:0007669"/>
    <property type="project" value="UniProtKB-UniRule"/>
</dbReference>
<dbReference type="PANTHER" id="PTHR33992">
    <property type="entry name" value="RIBONUCLEASE P PROTEIN COMPONENT"/>
    <property type="match status" value="1"/>
</dbReference>
<dbReference type="NCBIfam" id="TIGR00188">
    <property type="entry name" value="rnpA"/>
    <property type="match status" value="1"/>
</dbReference>
<dbReference type="EMBL" id="LT828648">
    <property type="protein sequence ID" value="SLM47578.1"/>
    <property type="molecule type" value="Genomic_DNA"/>
</dbReference>
<keyword evidence="9" id="KW-1185">Reference proteome</keyword>
<accession>A0A1W1I3J8</accession>
<dbReference type="Proteomes" id="UP000192042">
    <property type="component" value="Chromosome I"/>
</dbReference>
<keyword evidence="4 6" id="KW-0378">Hydrolase</keyword>
<dbReference type="InterPro" id="IPR014721">
    <property type="entry name" value="Ribsml_uS5_D2-typ_fold_subgr"/>
</dbReference>
<dbReference type="OrthoDB" id="9810867at2"/>
<keyword evidence="3 6" id="KW-0255">Endonuclease</keyword>
<dbReference type="EC" id="3.1.26.5" evidence="6 7"/>
<keyword evidence="2 6" id="KW-0540">Nuclease</keyword>
<name>A0A1W1I3J8_9BACT</name>
<dbReference type="InterPro" id="IPR000100">
    <property type="entry name" value="RNase_P"/>
</dbReference>
<comment type="function">
    <text evidence="6">RNaseP catalyzes the removal of the 5'-leader sequence from pre-tRNA to produce the mature 5'-terminus. It can also cleave other RNA substrates such as 4.5S RNA. The protein component plays an auxiliary but essential role in vivo by binding to the 5'-leader sequence and broadening the substrate specificity of the ribozyme.</text>
</comment>
<comment type="similarity">
    <text evidence="6">Belongs to the RnpA family.</text>
</comment>
<dbReference type="PANTHER" id="PTHR33992:SF1">
    <property type="entry name" value="RIBONUCLEASE P PROTEIN COMPONENT"/>
    <property type="match status" value="1"/>
</dbReference>
<dbReference type="RefSeq" id="WP_080886086.1">
    <property type="nucleotide sequence ID" value="NZ_LT828648.1"/>
</dbReference>
<evidence type="ECO:0000256" key="6">
    <source>
        <dbReference type="HAMAP-Rule" id="MF_00227"/>
    </source>
</evidence>
<comment type="subunit">
    <text evidence="6">Consists of a catalytic RNA component (M1 or rnpB) and a protein subunit.</text>
</comment>
<dbReference type="GO" id="GO:0004526">
    <property type="term" value="F:ribonuclease P activity"/>
    <property type="evidence" value="ECO:0007669"/>
    <property type="project" value="UniProtKB-UniRule"/>
</dbReference>
<evidence type="ECO:0000256" key="2">
    <source>
        <dbReference type="ARBA" id="ARBA00022722"/>
    </source>
</evidence>
<dbReference type="KEGG" id="nja:NSJP_1406"/>